<evidence type="ECO:0000313" key="2">
    <source>
        <dbReference type="EMBL" id="DAD94834.1"/>
    </source>
</evidence>
<dbReference type="GO" id="GO:0051301">
    <property type="term" value="P:cell division"/>
    <property type="evidence" value="ECO:0007669"/>
    <property type="project" value="UniProtKB-KW"/>
</dbReference>
<accession>A0A8S5NKL8</accession>
<evidence type="ECO:0000256" key="1">
    <source>
        <dbReference type="SAM" id="Coils"/>
    </source>
</evidence>
<sequence length="83" mass="9680">MSETKNLKLFKHEEPLETNNNKFDIDKALNQNWDKVDEYVEKVNTKIQTLETDNTKNEQEISNIQEKIGDIDTILDTINGEVI</sequence>
<keyword evidence="2" id="KW-0131">Cell cycle</keyword>
<keyword evidence="1" id="KW-0175">Coiled coil</keyword>
<organism evidence="2">
    <name type="scientific">Siphoviridae sp. ctiJI15</name>
    <dbReference type="NCBI Taxonomy" id="2826431"/>
    <lineage>
        <taxon>Viruses</taxon>
        <taxon>Duplodnaviria</taxon>
        <taxon>Heunggongvirae</taxon>
        <taxon>Uroviricota</taxon>
        <taxon>Caudoviricetes</taxon>
    </lineage>
</organism>
<feature type="coiled-coil region" evidence="1">
    <location>
        <begin position="40"/>
        <end position="67"/>
    </location>
</feature>
<keyword evidence="2" id="KW-0132">Cell division</keyword>
<name>A0A8S5NKL8_9CAUD</name>
<dbReference type="EMBL" id="BK015182">
    <property type="protein sequence ID" value="DAD94834.1"/>
    <property type="molecule type" value="Genomic_DNA"/>
</dbReference>
<reference evidence="2" key="1">
    <citation type="journal article" date="2021" name="Proc. Natl. Acad. Sci. U.S.A.">
        <title>A Catalog of Tens of Thousands of Viruses from Human Metagenomes Reveals Hidden Associations with Chronic Diseases.</title>
        <authorList>
            <person name="Tisza M.J."/>
            <person name="Buck C.B."/>
        </authorList>
    </citation>
    <scope>NUCLEOTIDE SEQUENCE</scope>
    <source>
        <strain evidence="2">CtiJI15</strain>
    </source>
</reference>
<protein>
    <submittedName>
        <fullName evidence="2">SEPTUM SITE-DETERMINING PROTEIN DIVIVA CELL DIVISION, SEPTATION, CELL.9A</fullName>
    </submittedName>
</protein>
<proteinExistence type="predicted"/>